<sequence length="289" mass="31188">MNGSSSTAVNGSSSTAVGGGLFAADSVTWQVHRDPAMILGGLRALFLQALHPAAMRGVAQNSDFRADPWGRLMRTAEFVGVTTYGTEANARKTAARIRGIHRKLRALDPQTGVSYRIDSPDLLLWVHCAEIDSYLSVTRRAGLRLSAADADRYVLEQVTSAELIGVPADDPRIPRSVRDLDRYFQWLRPDLALTQEALAAARFLLSPPMPTWVRLGTPAAPAWAGLASLGFALLPRWARRIYALPGLPTTDLGAAAITTALRMAVLAVPPRFRDGPHYKAALARTTPAA</sequence>
<accession>A0ABP4UHU6</accession>
<dbReference type="Proteomes" id="UP001500618">
    <property type="component" value="Unassembled WGS sequence"/>
</dbReference>
<name>A0ABP4UHU6_9ACTN</name>
<dbReference type="RefSeq" id="WP_344313993.1">
    <property type="nucleotide sequence ID" value="NZ_BAAANY010000031.1"/>
</dbReference>
<feature type="domain" description="ER-bound oxygenase mpaB/mpaB'/Rubber oxygenase catalytic" evidence="1">
    <location>
        <begin position="29"/>
        <end position="252"/>
    </location>
</feature>
<proteinExistence type="predicted"/>
<dbReference type="InterPro" id="IPR018713">
    <property type="entry name" value="MPAB/Lcp_cat_dom"/>
</dbReference>
<dbReference type="PANTHER" id="PTHR36151">
    <property type="entry name" value="BLR2777 PROTEIN"/>
    <property type="match status" value="1"/>
</dbReference>
<dbReference type="Pfam" id="PF09995">
    <property type="entry name" value="MPAB_Lcp_cat"/>
    <property type="match status" value="1"/>
</dbReference>
<dbReference type="PANTHER" id="PTHR36151:SF3">
    <property type="entry name" value="ER-BOUND OXYGENASE MPAB_MPAB'_RUBBER OXYGENASE CATALYTIC DOMAIN-CONTAINING PROTEIN"/>
    <property type="match status" value="1"/>
</dbReference>
<evidence type="ECO:0000259" key="1">
    <source>
        <dbReference type="Pfam" id="PF09995"/>
    </source>
</evidence>
<comment type="caution">
    <text evidence="2">The sequence shown here is derived from an EMBL/GenBank/DDBJ whole genome shotgun (WGS) entry which is preliminary data.</text>
</comment>
<organism evidence="2 3">
    <name type="scientific">Fodinicola feengrottensis</name>
    <dbReference type="NCBI Taxonomy" id="435914"/>
    <lineage>
        <taxon>Bacteria</taxon>
        <taxon>Bacillati</taxon>
        <taxon>Actinomycetota</taxon>
        <taxon>Actinomycetes</taxon>
        <taxon>Mycobacteriales</taxon>
        <taxon>Fodinicola</taxon>
    </lineage>
</organism>
<reference evidence="3" key="1">
    <citation type="journal article" date="2019" name="Int. J. Syst. Evol. Microbiol.">
        <title>The Global Catalogue of Microorganisms (GCM) 10K type strain sequencing project: providing services to taxonomists for standard genome sequencing and annotation.</title>
        <authorList>
            <consortium name="The Broad Institute Genomics Platform"/>
            <consortium name="The Broad Institute Genome Sequencing Center for Infectious Disease"/>
            <person name="Wu L."/>
            <person name="Ma J."/>
        </authorList>
    </citation>
    <scope>NUCLEOTIDE SEQUENCE [LARGE SCALE GENOMIC DNA]</scope>
    <source>
        <strain evidence="3">JCM 14718</strain>
    </source>
</reference>
<evidence type="ECO:0000313" key="3">
    <source>
        <dbReference type="Proteomes" id="UP001500618"/>
    </source>
</evidence>
<keyword evidence="3" id="KW-1185">Reference proteome</keyword>
<evidence type="ECO:0000313" key="2">
    <source>
        <dbReference type="EMBL" id="GAA1705878.1"/>
    </source>
</evidence>
<dbReference type="EMBL" id="BAAANY010000031">
    <property type="protein sequence ID" value="GAA1705878.1"/>
    <property type="molecule type" value="Genomic_DNA"/>
</dbReference>
<gene>
    <name evidence="2" type="ORF">GCM10009765_64140</name>
</gene>
<protein>
    <submittedName>
        <fullName evidence="2">Oxygenase MpaB family protein</fullName>
    </submittedName>
</protein>